<dbReference type="Proteomes" id="UP000293137">
    <property type="component" value="Unassembled WGS sequence"/>
</dbReference>
<dbReference type="EMBL" id="SHTH01000002">
    <property type="protein sequence ID" value="TCF71220.1"/>
    <property type="molecule type" value="Genomic_DNA"/>
</dbReference>
<proteinExistence type="predicted"/>
<name>A0AB74HIB6_BIFLL</name>
<organism evidence="1 2">
    <name type="scientific">Bifidobacterium longum subsp. longum</name>
    <dbReference type="NCBI Taxonomy" id="1679"/>
    <lineage>
        <taxon>Bacteria</taxon>
        <taxon>Bacillati</taxon>
        <taxon>Actinomycetota</taxon>
        <taxon>Actinomycetes</taxon>
        <taxon>Bifidobacteriales</taxon>
        <taxon>Bifidobacteriaceae</taxon>
        <taxon>Bifidobacterium</taxon>
    </lineage>
</organism>
<accession>A0AB74HIB6</accession>
<gene>
    <name evidence="1" type="ORF">MCC10118_0446</name>
</gene>
<sequence>MDDSTPILHAEVVQAVSKAGKPYECIEISLGEISVGRVFPSPLEMTTIKPL</sequence>
<evidence type="ECO:0000313" key="2">
    <source>
        <dbReference type="Proteomes" id="UP000293137"/>
    </source>
</evidence>
<reference evidence="1 2" key="1">
    <citation type="journal article" date="2018" name="Sci. Rep.">
        <title>Genomic diversity and distribution of Bifidobacterium longum subsp. longum across the human lifespan.</title>
        <authorList>
            <person name="Odamaki T."/>
            <person name="Bottacini F."/>
            <person name="Kato K."/>
            <person name="Mitsuyama E."/>
            <person name="Yoshida K."/>
            <person name="Horigome A."/>
            <person name="Xiao J.Z."/>
            <person name="van Sinderen D."/>
        </authorList>
    </citation>
    <scope>NUCLEOTIDE SEQUENCE [LARGE SCALE GENOMIC DNA]</scope>
    <source>
        <strain evidence="1 2">MCC10118</strain>
    </source>
</reference>
<dbReference type="AlphaFoldDB" id="A0AB74HIB6"/>
<dbReference type="RefSeq" id="WP_165542755.1">
    <property type="nucleotide sequence ID" value="NZ_CP083257.1"/>
</dbReference>
<comment type="caution">
    <text evidence="1">The sequence shown here is derived from an EMBL/GenBank/DDBJ whole genome shotgun (WGS) entry which is preliminary data.</text>
</comment>
<protein>
    <submittedName>
        <fullName evidence="1">Uncharacterized protein</fullName>
    </submittedName>
</protein>
<evidence type="ECO:0000313" key="1">
    <source>
        <dbReference type="EMBL" id="TCF71220.1"/>
    </source>
</evidence>